<reference evidence="1" key="2">
    <citation type="submission" date="2020-09" db="EMBL/GenBank/DDBJ databases">
        <authorList>
            <person name="Sun Q."/>
            <person name="Ohkuma M."/>
        </authorList>
    </citation>
    <scope>NUCLEOTIDE SEQUENCE</scope>
    <source>
        <strain evidence="1">JCM 31311</strain>
    </source>
</reference>
<protein>
    <submittedName>
        <fullName evidence="1">Uncharacterized protein</fullName>
    </submittedName>
</protein>
<proteinExistence type="predicted"/>
<name>A0A918KXE7_9DEIO</name>
<dbReference type="RefSeq" id="WP_189093756.1">
    <property type="nucleotide sequence ID" value="NZ_BMQL01000095.1"/>
</dbReference>
<keyword evidence="2" id="KW-1185">Reference proteome</keyword>
<sequence length="71" mass="8457">MSTWRQDRHRPRAVQPVDLTTDVEYAAVLHVLPAHLRKIVWPFIHRIEEIVLDKNGYLNVKFDGVRITYDF</sequence>
<organism evidence="1 2">
    <name type="scientific">Deinococcus ruber</name>
    <dbReference type="NCBI Taxonomy" id="1848197"/>
    <lineage>
        <taxon>Bacteria</taxon>
        <taxon>Thermotogati</taxon>
        <taxon>Deinococcota</taxon>
        <taxon>Deinococci</taxon>
        <taxon>Deinococcales</taxon>
        <taxon>Deinococcaceae</taxon>
        <taxon>Deinococcus</taxon>
    </lineage>
</organism>
<gene>
    <name evidence="1" type="ORF">GCM10008957_55380</name>
</gene>
<evidence type="ECO:0000313" key="2">
    <source>
        <dbReference type="Proteomes" id="UP000603865"/>
    </source>
</evidence>
<dbReference type="EMBL" id="BMQL01000095">
    <property type="protein sequence ID" value="GGR39441.1"/>
    <property type="molecule type" value="Genomic_DNA"/>
</dbReference>
<accession>A0A918KXE7</accession>
<evidence type="ECO:0000313" key="1">
    <source>
        <dbReference type="EMBL" id="GGR39441.1"/>
    </source>
</evidence>
<reference evidence="1" key="1">
    <citation type="journal article" date="2014" name="Int. J. Syst. Evol. Microbiol.">
        <title>Complete genome sequence of Corynebacterium casei LMG S-19264T (=DSM 44701T), isolated from a smear-ripened cheese.</title>
        <authorList>
            <consortium name="US DOE Joint Genome Institute (JGI-PGF)"/>
            <person name="Walter F."/>
            <person name="Albersmeier A."/>
            <person name="Kalinowski J."/>
            <person name="Ruckert C."/>
        </authorList>
    </citation>
    <scope>NUCLEOTIDE SEQUENCE</scope>
    <source>
        <strain evidence="1">JCM 31311</strain>
    </source>
</reference>
<dbReference type="Proteomes" id="UP000603865">
    <property type="component" value="Unassembled WGS sequence"/>
</dbReference>
<dbReference type="AlphaFoldDB" id="A0A918KXE7"/>
<comment type="caution">
    <text evidence="1">The sequence shown here is derived from an EMBL/GenBank/DDBJ whole genome shotgun (WGS) entry which is preliminary data.</text>
</comment>